<evidence type="ECO:0000256" key="3">
    <source>
        <dbReference type="ARBA" id="ARBA00022679"/>
    </source>
</evidence>
<evidence type="ECO:0000313" key="10">
    <source>
        <dbReference type="Proteomes" id="UP001165190"/>
    </source>
</evidence>
<evidence type="ECO:0000256" key="7">
    <source>
        <dbReference type="ARBA" id="ARBA00022833"/>
    </source>
</evidence>
<evidence type="ECO:0000256" key="1">
    <source>
        <dbReference type="ARBA" id="ARBA00000900"/>
    </source>
</evidence>
<dbReference type="InterPro" id="IPR045191">
    <property type="entry name" value="MBR1/2-like"/>
</dbReference>
<dbReference type="EMBL" id="BSYR01000021">
    <property type="protein sequence ID" value="GMI86896.1"/>
    <property type="molecule type" value="Genomic_DNA"/>
</dbReference>
<dbReference type="EC" id="2.3.2.27" evidence="2"/>
<keyword evidence="4" id="KW-0479">Metal-binding</keyword>
<reference evidence="9" key="1">
    <citation type="submission" date="2023-05" db="EMBL/GenBank/DDBJ databases">
        <title>Genome and transcriptome analyses reveal genes involved in the formation of fine ridges on petal epidermal cells in Hibiscus trionum.</title>
        <authorList>
            <person name="Koshimizu S."/>
            <person name="Masuda S."/>
            <person name="Ishii T."/>
            <person name="Shirasu K."/>
            <person name="Hoshino A."/>
            <person name="Arita M."/>
        </authorList>
    </citation>
    <scope>NUCLEOTIDE SEQUENCE</scope>
    <source>
        <strain evidence="9">Hamamatsu line</strain>
    </source>
</reference>
<feature type="chain" id="PRO_5040920067" description="RING-type E3 ubiquitin transferase" evidence="8">
    <location>
        <begin position="24"/>
        <end position="71"/>
    </location>
</feature>
<dbReference type="GO" id="GO:0061630">
    <property type="term" value="F:ubiquitin protein ligase activity"/>
    <property type="evidence" value="ECO:0007669"/>
    <property type="project" value="UniProtKB-EC"/>
</dbReference>
<keyword evidence="10" id="KW-1185">Reference proteome</keyword>
<protein>
    <recommendedName>
        <fullName evidence="2">RING-type E3 ubiquitin transferase</fullName>
        <ecNumber evidence="2">2.3.2.27</ecNumber>
    </recommendedName>
</protein>
<evidence type="ECO:0000256" key="6">
    <source>
        <dbReference type="ARBA" id="ARBA00022786"/>
    </source>
</evidence>
<keyword evidence="8" id="KW-0732">Signal</keyword>
<dbReference type="PANTHER" id="PTHR22937:SF122">
    <property type="entry name" value="RING-TYPE E3 UBIQUITIN TRANSFERASE"/>
    <property type="match status" value="1"/>
</dbReference>
<accession>A0A9W7I0V8</accession>
<dbReference type="OrthoDB" id="8062037at2759"/>
<keyword evidence="5" id="KW-0863">Zinc-finger</keyword>
<evidence type="ECO:0000256" key="5">
    <source>
        <dbReference type="ARBA" id="ARBA00022771"/>
    </source>
</evidence>
<dbReference type="AlphaFoldDB" id="A0A9W7I0V8"/>
<dbReference type="Proteomes" id="UP001165190">
    <property type="component" value="Unassembled WGS sequence"/>
</dbReference>
<evidence type="ECO:0000256" key="4">
    <source>
        <dbReference type="ARBA" id="ARBA00022723"/>
    </source>
</evidence>
<evidence type="ECO:0000256" key="8">
    <source>
        <dbReference type="SAM" id="SignalP"/>
    </source>
</evidence>
<comment type="caution">
    <text evidence="9">The sequence shown here is derived from an EMBL/GenBank/DDBJ whole genome shotgun (WGS) entry which is preliminary data.</text>
</comment>
<organism evidence="9 10">
    <name type="scientific">Hibiscus trionum</name>
    <name type="common">Flower of an hour</name>
    <dbReference type="NCBI Taxonomy" id="183268"/>
    <lineage>
        <taxon>Eukaryota</taxon>
        <taxon>Viridiplantae</taxon>
        <taxon>Streptophyta</taxon>
        <taxon>Embryophyta</taxon>
        <taxon>Tracheophyta</taxon>
        <taxon>Spermatophyta</taxon>
        <taxon>Magnoliopsida</taxon>
        <taxon>eudicotyledons</taxon>
        <taxon>Gunneridae</taxon>
        <taxon>Pentapetalae</taxon>
        <taxon>rosids</taxon>
        <taxon>malvids</taxon>
        <taxon>Malvales</taxon>
        <taxon>Malvaceae</taxon>
        <taxon>Malvoideae</taxon>
        <taxon>Hibiscus</taxon>
    </lineage>
</organism>
<sequence length="71" mass="8562">MIIRCLFDLQIKLLVWLVQTVMLHNNMFMGGRLHSRDRFSNWRLDIDNMSYKELLELGDKIGYVNTGFERR</sequence>
<evidence type="ECO:0000256" key="2">
    <source>
        <dbReference type="ARBA" id="ARBA00012483"/>
    </source>
</evidence>
<comment type="catalytic activity">
    <reaction evidence="1">
        <text>S-ubiquitinyl-[E2 ubiquitin-conjugating enzyme]-L-cysteine + [acceptor protein]-L-lysine = [E2 ubiquitin-conjugating enzyme]-L-cysteine + N(6)-ubiquitinyl-[acceptor protein]-L-lysine.</text>
        <dbReference type="EC" id="2.3.2.27"/>
    </reaction>
</comment>
<dbReference type="GO" id="GO:0008270">
    <property type="term" value="F:zinc ion binding"/>
    <property type="evidence" value="ECO:0007669"/>
    <property type="project" value="UniProtKB-KW"/>
</dbReference>
<keyword evidence="7" id="KW-0862">Zinc</keyword>
<name>A0A9W7I0V8_HIBTR</name>
<feature type="signal peptide" evidence="8">
    <location>
        <begin position="1"/>
        <end position="23"/>
    </location>
</feature>
<gene>
    <name evidence="9" type="ORF">HRI_002358900</name>
</gene>
<keyword evidence="6" id="KW-0833">Ubl conjugation pathway</keyword>
<keyword evidence="3" id="KW-0808">Transferase</keyword>
<dbReference type="PANTHER" id="PTHR22937">
    <property type="entry name" value="E3 UBIQUITIN-PROTEIN LIGASE RNF165"/>
    <property type="match status" value="1"/>
</dbReference>
<proteinExistence type="predicted"/>
<evidence type="ECO:0000313" key="9">
    <source>
        <dbReference type="EMBL" id="GMI86896.1"/>
    </source>
</evidence>